<dbReference type="GO" id="GO:0017061">
    <property type="term" value="F:S-methyl-5-thioadenosine phosphorylase activity"/>
    <property type="evidence" value="ECO:0007669"/>
    <property type="project" value="UniProtKB-EC"/>
</dbReference>
<evidence type="ECO:0000256" key="6">
    <source>
        <dbReference type="ARBA" id="ARBA00022833"/>
    </source>
</evidence>
<dbReference type="PANTHER" id="PTHR30616">
    <property type="entry name" value="UNCHARACTERIZED PROTEIN YFIH"/>
    <property type="match status" value="1"/>
</dbReference>
<sequence>MLPAFAKWAGPSWPGVSAFCSERAGGVSQAPYAGMNLGIHVGDDPSAVAENRARLRTQLPADPCWLDQVHGTEVFDADASSEAQQSTLVNDSVSVWHPPRADAAITQTPGRVLAILTADCLPVVIVDEAATIIGAAHAGWRGLVGGVLESTLTRMAQATGASSSWKAWIGPAIGPQAFEVGADVRDAFLADDAGNDACFVPRLDVPGKWWADLPELAARRLRRAGVAQVELSGRCTVSEPSRYFSYRRDGTTGRIATLAWLNA</sequence>
<evidence type="ECO:0000256" key="7">
    <source>
        <dbReference type="ARBA" id="ARBA00047989"/>
    </source>
</evidence>
<dbReference type="InterPro" id="IPR003730">
    <property type="entry name" value="Cu_polyphenol_OxRdtase"/>
</dbReference>
<accession>A0A5C0B2X9</accession>
<name>A0A5C0B2X9_9BURK</name>
<evidence type="ECO:0000256" key="2">
    <source>
        <dbReference type="ARBA" id="ARBA00007353"/>
    </source>
</evidence>
<proteinExistence type="inferred from homology"/>
<protein>
    <recommendedName>
        <fullName evidence="10">Purine nucleoside phosphorylase</fullName>
    </recommendedName>
</protein>
<evidence type="ECO:0000256" key="8">
    <source>
        <dbReference type="ARBA" id="ARBA00048968"/>
    </source>
</evidence>
<keyword evidence="3" id="KW-0808">Transferase</keyword>
<dbReference type="RefSeq" id="WP_148819156.1">
    <property type="nucleotide sequence ID" value="NZ_CP043046.1"/>
</dbReference>
<evidence type="ECO:0000256" key="9">
    <source>
        <dbReference type="ARBA" id="ARBA00049893"/>
    </source>
</evidence>
<keyword evidence="5" id="KW-0378">Hydrolase</keyword>
<dbReference type="NCBIfam" id="TIGR00726">
    <property type="entry name" value="peptidoglycan editing factor PgeF"/>
    <property type="match status" value="1"/>
</dbReference>
<dbReference type="InterPro" id="IPR038371">
    <property type="entry name" value="Cu_polyphenol_OxRdtase_sf"/>
</dbReference>
<dbReference type="GO" id="GO:0016787">
    <property type="term" value="F:hydrolase activity"/>
    <property type="evidence" value="ECO:0007669"/>
    <property type="project" value="UniProtKB-KW"/>
</dbReference>
<evidence type="ECO:0000256" key="5">
    <source>
        <dbReference type="ARBA" id="ARBA00022801"/>
    </source>
</evidence>
<dbReference type="AlphaFoldDB" id="A0A5C0B2X9"/>
<dbReference type="Gene3D" id="3.60.140.10">
    <property type="entry name" value="CNF1/YfiH-like putative cysteine hydrolases"/>
    <property type="match status" value="1"/>
</dbReference>
<comment type="similarity">
    <text evidence="2 10">Belongs to the purine nucleoside phosphorylase YfiH/LACC1 family.</text>
</comment>
<dbReference type="CDD" id="cd16833">
    <property type="entry name" value="YfiH"/>
    <property type="match status" value="1"/>
</dbReference>
<comment type="catalytic activity">
    <reaction evidence="9">
        <text>S-methyl-5'-thioadenosine + phosphate = 5-(methylsulfanyl)-alpha-D-ribose 1-phosphate + adenine</text>
        <dbReference type="Rhea" id="RHEA:11852"/>
        <dbReference type="ChEBI" id="CHEBI:16708"/>
        <dbReference type="ChEBI" id="CHEBI:17509"/>
        <dbReference type="ChEBI" id="CHEBI:43474"/>
        <dbReference type="ChEBI" id="CHEBI:58533"/>
        <dbReference type="EC" id="2.4.2.28"/>
    </reaction>
    <physiologicalReaction direction="left-to-right" evidence="9">
        <dbReference type="Rhea" id="RHEA:11853"/>
    </physiologicalReaction>
</comment>
<evidence type="ECO:0000256" key="1">
    <source>
        <dbReference type="ARBA" id="ARBA00000553"/>
    </source>
</evidence>
<dbReference type="InterPro" id="IPR011324">
    <property type="entry name" value="Cytotoxic_necrot_fac-like_cat"/>
</dbReference>
<evidence type="ECO:0000256" key="10">
    <source>
        <dbReference type="RuleBase" id="RU361274"/>
    </source>
</evidence>
<gene>
    <name evidence="11" type="primary">pgeF</name>
    <name evidence="11" type="ORF">FXN63_10285</name>
</gene>
<evidence type="ECO:0000313" key="11">
    <source>
        <dbReference type="EMBL" id="QEI09229.1"/>
    </source>
</evidence>
<dbReference type="KEGG" id="pacr:FXN63_10285"/>
<evidence type="ECO:0000256" key="3">
    <source>
        <dbReference type="ARBA" id="ARBA00022679"/>
    </source>
</evidence>
<dbReference type="OrthoDB" id="4279at2"/>
<comment type="catalytic activity">
    <reaction evidence="8">
        <text>adenosine + phosphate = alpha-D-ribose 1-phosphate + adenine</text>
        <dbReference type="Rhea" id="RHEA:27642"/>
        <dbReference type="ChEBI" id="CHEBI:16335"/>
        <dbReference type="ChEBI" id="CHEBI:16708"/>
        <dbReference type="ChEBI" id="CHEBI:43474"/>
        <dbReference type="ChEBI" id="CHEBI:57720"/>
        <dbReference type="EC" id="2.4.2.1"/>
    </reaction>
    <physiologicalReaction direction="left-to-right" evidence="8">
        <dbReference type="Rhea" id="RHEA:27643"/>
    </physiologicalReaction>
</comment>
<dbReference type="SUPFAM" id="SSF64438">
    <property type="entry name" value="CNF1/YfiH-like putative cysteine hydrolases"/>
    <property type="match status" value="1"/>
</dbReference>
<keyword evidence="6" id="KW-0862">Zinc</keyword>
<evidence type="ECO:0000256" key="4">
    <source>
        <dbReference type="ARBA" id="ARBA00022723"/>
    </source>
</evidence>
<organism evidence="11 12">
    <name type="scientific">Pigmentiphaga aceris</name>
    <dbReference type="NCBI Taxonomy" id="1940612"/>
    <lineage>
        <taxon>Bacteria</taxon>
        <taxon>Pseudomonadati</taxon>
        <taxon>Pseudomonadota</taxon>
        <taxon>Betaproteobacteria</taxon>
        <taxon>Burkholderiales</taxon>
        <taxon>Alcaligenaceae</taxon>
        <taxon>Pigmentiphaga</taxon>
    </lineage>
</organism>
<comment type="catalytic activity">
    <reaction evidence="1">
        <text>inosine + phosphate = alpha-D-ribose 1-phosphate + hypoxanthine</text>
        <dbReference type="Rhea" id="RHEA:27646"/>
        <dbReference type="ChEBI" id="CHEBI:17368"/>
        <dbReference type="ChEBI" id="CHEBI:17596"/>
        <dbReference type="ChEBI" id="CHEBI:43474"/>
        <dbReference type="ChEBI" id="CHEBI:57720"/>
        <dbReference type="EC" id="2.4.2.1"/>
    </reaction>
    <physiologicalReaction direction="left-to-right" evidence="1">
        <dbReference type="Rhea" id="RHEA:27647"/>
    </physiologicalReaction>
</comment>
<dbReference type="Pfam" id="PF02578">
    <property type="entry name" value="Cu-oxidase_4"/>
    <property type="match status" value="1"/>
</dbReference>
<keyword evidence="4" id="KW-0479">Metal-binding</keyword>
<dbReference type="PANTHER" id="PTHR30616:SF2">
    <property type="entry name" value="PURINE NUCLEOSIDE PHOSPHORYLASE LACC1"/>
    <property type="match status" value="1"/>
</dbReference>
<reference evidence="11 12" key="1">
    <citation type="submission" date="2019-08" db="EMBL/GenBank/DDBJ databases">
        <title>Amphibian skin-associated Pigmentiphaga: genome sequence and occurrence across geography and hosts.</title>
        <authorList>
            <person name="Bletz M.C."/>
            <person name="Bunk B."/>
            <person name="Sproeer C."/>
            <person name="Biwer P."/>
            <person name="Reiter S."/>
            <person name="Rabemananjara F.C.E."/>
            <person name="Schulz S."/>
            <person name="Overmann J."/>
            <person name="Vences M."/>
        </authorList>
    </citation>
    <scope>NUCLEOTIDE SEQUENCE [LARGE SCALE GENOMIC DNA]</scope>
    <source>
        <strain evidence="11 12">Mada1488</strain>
    </source>
</reference>
<keyword evidence="12" id="KW-1185">Reference proteome</keyword>
<evidence type="ECO:0000313" key="12">
    <source>
        <dbReference type="Proteomes" id="UP000325161"/>
    </source>
</evidence>
<dbReference type="GO" id="GO:0005507">
    <property type="term" value="F:copper ion binding"/>
    <property type="evidence" value="ECO:0007669"/>
    <property type="project" value="TreeGrafter"/>
</dbReference>
<dbReference type="EMBL" id="CP043046">
    <property type="protein sequence ID" value="QEI09229.1"/>
    <property type="molecule type" value="Genomic_DNA"/>
</dbReference>
<dbReference type="Proteomes" id="UP000325161">
    <property type="component" value="Chromosome"/>
</dbReference>
<comment type="catalytic activity">
    <reaction evidence="7">
        <text>adenosine + H2O + H(+) = inosine + NH4(+)</text>
        <dbReference type="Rhea" id="RHEA:24408"/>
        <dbReference type="ChEBI" id="CHEBI:15377"/>
        <dbReference type="ChEBI" id="CHEBI:15378"/>
        <dbReference type="ChEBI" id="CHEBI:16335"/>
        <dbReference type="ChEBI" id="CHEBI:17596"/>
        <dbReference type="ChEBI" id="CHEBI:28938"/>
        <dbReference type="EC" id="3.5.4.4"/>
    </reaction>
    <physiologicalReaction direction="left-to-right" evidence="7">
        <dbReference type="Rhea" id="RHEA:24409"/>
    </physiologicalReaction>
</comment>